<evidence type="ECO:0000259" key="6">
    <source>
        <dbReference type="PROSITE" id="PS50893"/>
    </source>
</evidence>
<feature type="region of interest" description="Disordered" evidence="5">
    <location>
        <begin position="225"/>
        <end position="339"/>
    </location>
</feature>
<organism evidence="7 8">
    <name type="scientific">Nocardia acididurans</name>
    <dbReference type="NCBI Taxonomy" id="2802282"/>
    <lineage>
        <taxon>Bacteria</taxon>
        <taxon>Bacillati</taxon>
        <taxon>Actinomycetota</taxon>
        <taxon>Actinomycetes</taxon>
        <taxon>Mycobacteriales</taxon>
        <taxon>Nocardiaceae</taxon>
        <taxon>Nocardia</taxon>
    </lineage>
</organism>
<evidence type="ECO:0000256" key="5">
    <source>
        <dbReference type="SAM" id="MobiDB-lite"/>
    </source>
</evidence>
<proteinExistence type="inferred from homology"/>
<keyword evidence="2" id="KW-0813">Transport</keyword>
<dbReference type="InterPro" id="IPR003439">
    <property type="entry name" value="ABC_transporter-like_ATP-bd"/>
</dbReference>
<feature type="domain" description="ABC transporter" evidence="6">
    <location>
        <begin position="11"/>
        <end position="249"/>
    </location>
</feature>
<dbReference type="InterPro" id="IPR003593">
    <property type="entry name" value="AAA+_ATPase"/>
</dbReference>
<reference evidence="7 8" key="1">
    <citation type="submission" date="2021-01" db="EMBL/GenBank/DDBJ databases">
        <title>WGS of actinomycetes isolated from Thailand.</title>
        <authorList>
            <person name="Thawai C."/>
        </authorList>
    </citation>
    <scope>NUCLEOTIDE SEQUENCE [LARGE SCALE GENOMIC DNA]</scope>
    <source>
        <strain evidence="7 8">LPG 2</strain>
    </source>
</reference>
<dbReference type="InterPro" id="IPR017871">
    <property type="entry name" value="ABC_transporter-like_CS"/>
</dbReference>
<dbReference type="Proteomes" id="UP000602198">
    <property type="component" value="Unassembled WGS sequence"/>
</dbReference>
<evidence type="ECO:0000256" key="4">
    <source>
        <dbReference type="ARBA" id="ARBA00022840"/>
    </source>
</evidence>
<keyword evidence="8" id="KW-1185">Reference proteome</keyword>
<name>A0ABS1MA74_9NOCA</name>
<dbReference type="Pfam" id="PF00005">
    <property type="entry name" value="ABC_tran"/>
    <property type="match status" value="2"/>
</dbReference>
<accession>A0ABS1MA74</accession>
<dbReference type="PROSITE" id="PS00211">
    <property type="entry name" value="ABC_TRANSPORTER_1"/>
    <property type="match status" value="2"/>
</dbReference>
<dbReference type="SUPFAM" id="SSF52540">
    <property type="entry name" value="P-loop containing nucleoside triphosphate hydrolases"/>
    <property type="match status" value="2"/>
</dbReference>
<dbReference type="PROSITE" id="PS50893">
    <property type="entry name" value="ABC_TRANSPORTER_2"/>
    <property type="match status" value="2"/>
</dbReference>
<dbReference type="Gene3D" id="3.40.50.300">
    <property type="entry name" value="P-loop containing nucleotide triphosphate hydrolases"/>
    <property type="match status" value="2"/>
</dbReference>
<dbReference type="InterPro" id="IPR050319">
    <property type="entry name" value="ABC_transp_ATP-bind"/>
</dbReference>
<evidence type="ECO:0000313" key="7">
    <source>
        <dbReference type="EMBL" id="MBL1077459.1"/>
    </source>
</evidence>
<dbReference type="PANTHER" id="PTHR43776:SF7">
    <property type="entry name" value="D,D-DIPEPTIDE TRANSPORT ATP-BINDING PROTEIN DDPF-RELATED"/>
    <property type="match status" value="1"/>
</dbReference>
<dbReference type="CDD" id="cd03257">
    <property type="entry name" value="ABC_NikE_OppD_transporters"/>
    <property type="match status" value="1"/>
</dbReference>
<comment type="caution">
    <text evidence="7">The sequence shown here is derived from an EMBL/GenBank/DDBJ whole genome shotgun (WGS) entry which is preliminary data.</text>
</comment>
<evidence type="ECO:0000313" key="8">
    <source>
        <dbReference type="Proteomes" id="UP000602198"/>
    </source>
</evidence>
<dbReference type="GO" id="GO:0005524">
    <property type="term" value="F:ATP binding"/>
    <property type="evidence" value="ECO:0007669"/>
    <property type="project" value="UniProtKB-KW"/>
</dbReference>
<dbReference type="PANTHER" id="PTHR43776">
    <property type="entry name" value="TRANSPORT ATP-BINDING PROTEIN"/>
    <property type="match status" value="1"/>
</dbReference>
<dbReference type="InterPro" id="IPR027417">
    <property type="entry name" value="P-loop_NTPase"/>
</dbReference>
<evidence type="ECO:0000256" key="1">
    <source>
        <dbReference type="ARBA" id="ARBA00005417"/>
    </source>
</evidence>
<sequence length="593" mass="62622">MSVGRAQSAAIQVEGLTIAAEDGRLLLRDTTFRALEGRVLALTGASGAGKTTLLRAVTGWLPPGTVRTGGRVRVLGEDVFELDERGVRELRRRRIAYVGQDPGAALNPRMRVRSLVRELTNEKTDPAVLLADVRLPSDASLLAARPRGLSGGQQRRVAIARALARRPEVLLLDEPTAGLHPGLRDEIGDLLLELARARGLAVVLACHDLELVERIADDVVHLTPSRVPVGTAGPQERRPRTGEACVAPNGTAGPQEHRSRTGEACVAPIGTARPQERRLRTGEAGVAPIGRLITPAEPSDAPTIEVAPSSEGAQSTPASGGADSGDSTHPTESAGAGFDTRQPVLAVRGLYARFADSGVEVLRDIALAVGTAEAVGIVGPSGSGKTTLARVIVGLQPAERGVVVLDGAELRGESRRRSREERRRVQLVPQNPLGALNPSRTVGATLARPLRLHRRCARGETAARVTELLAAVHLEPGFAQRFPHELSGGQRQRVAIARALAAEPDVLICDEVTSALDGPTADAIMDLLAELRELHRLALVVIAHDLPLIADRTDTVAVLDSGRVVEFGGTAEVFADPAHEVTRALLSRAPVTA</sequence>
<feature type="domain" description="ABC transporter" evidence="6">
    <location>
        <begin position="345"/>
        <end position="586"/>
    </location>
</feature>
<keyword evidence="3" id="KW-0547">Nucleotide-binding</keyword>
<protein>
    <submittedName>
        <fullName evidence="7">ABC transporter ATP-binding protein</fullName>
    </submittedName>
</protein>
<dbReference type="EMBL" id="JAERRJ010000009">
    <property type="protein sequence ID" value="MBL1077459.1"/>
    <property type="molecule type" value="Genomic_DNA"/>
</dbReference>
<evidence type="ECO:0000256" key="2">
    <source>
        <dbReference type="ARBA" id="ARBA00022448"/>
    </source>
</evidence>
<dbReference type="SMART" id="SM00382">
    <property type="entry name" value="AAA"/>
    <property type="match status" value="2"/>
</dbReference>
<gene>
    <name evidence="7" type="ORF">JK358_23935</name>
</gene>
<comment type="similarity">
    <text evidence="1">Belongs to the ABC transporter superfamily.</text>
</comment>
<dbReference type="RefSeq" id="WP_201950743.1">
    <property type="nucleotide sequence ID" value="NZ_JAERRJ010000009.1"/>
</dbReference>
<evidence type="ECO:0000256" key="3">
    <source>
        <dbReference type="ARBA" id="ARBA00022741"/>
    </source>
</evidence>
<keyword evidence="4 7" id="KW-0067">ATP-binding</keyword>